<proteinExistence type="predicted"/>
<organism evidence="3">
    <name type="scientific">Volvox carteri f. nagariensis</name>
    <dbReference type="NCBI Taxonomy" id="3068"/>
    <lineage>
        <taxon>Eukaryota</taxon>
        <taxon>Viridiplantae</taxon>
        <taxon>Chlorophyta</taxon>
        <taxon>core chlorophytes</taxon>
        <taxon>Chlorophyceae</taxon>
        <taxon>CS clade</taxon>
        <taxon>Chlamydomonadales</taxon>
        <taxon>Volvocaceae</taxon>
        <taxon>Volvox</taxon>
    </lineage>
</organism>
<sequence length="145" mass="15887">MSLHLETRSWGSFLWSWHFFSRSWHSFSCKTLFFHTHTNSTNVLLHVGNKTAQRPPQPDIKTLPATSSEASTEQCTSGAAGGRETMPDERAVEEAAWMTIRHGSGKSAEAILAGWTIKSGVGGLKAHTNSTNVSLHVGNRTAQRP</sequence>
<feature type="region of interest" description="Disordered" evidence="1">
    <location>
        <begin position="50"/>
        <end position="88"/>
    </location>
</feature>
<feature type="compositionally biased region" description="Polar residues" evidence="1">
    <location>
        <begin position="64"/>
        <end position="77"/>
    </location>
</feature>
<dbReference type="AlphaFoldDB" id="D8UAT5"/>
<reference evidence="2 3" key="1">
    <citation type="journal article" date="2010" name="Science">
        <title>Genomic analysis of organismal complexity in the multicellular green alga Volvox carteri.</title>
        <authorList>
            <person name="Prochnik S.E."/>
            <person name="Umen J."/>
            <person name="Nedelcu A.M."/>
            <person name="Hallmann A."/>
            <person name="Miller S.M."/>
            <person name="Nishii I."/>
            <person name="Ferris P."/>
            <person name="Kuo A."/>
            <person name="Mitros T."/>
            <person name="Fritz-Laylin L.K."/>
            <person name="Hellsten U."/>
            <person name="Chapman J."/>
            <person name="Simakov O."/>
            <person name="Rensing S.A."/>
            <person name="Terry A."/>
            <person name="Pangilinan J."/>
            <person name="Kapitonov V."/>
            <person name="Jurka J."/>
            <person name="Salamov A."/>
            <person name="Shapiro H."/>
            <person name="Schmutz J."/>
            <person name="Grimwood J."/>
            <person name="Lindquist E."/>
            <person name="Lucas S."/>
            <person name="Grigoriev I.V."/>
            <person name="Schmitt R."/>
            <person name="Kirk D."/>
            <person name="Rokhsar D.S."/>
        </authorList>
    </citation>
    <scope>NUCLEOTIDE SEQUENCE [LARGE SCALE GENOMIC DNA]</scope>
    <source>
        <strain evidence="3">f. Nagariensis / Eve</strain>
    </source>
</reference>
<dbReference type="RefSeq" id="XP_002955732.1">
    <property type="nucleotide sequence ID" value="XM_002955686.1"/>
</dbReference>
<evidence type="ECO:0000313" key="3">
    <source>
        <dbReference type="Proteomes" id="UP000001058"/>
    </source>
</evidence>
<dbReference type="GeneID" id="9614570"/>
<evidence type="ECO:0000313" key="2">
    <source>
        <dbReference type="EMBL" id="EFJ43157.1"/>
    </source>
</evidence>
<name>D8UAT5_VOLCA</name>
<keyword evidence="3" id="KW-1185">Reference proteome</keyword>
<dbReference type="InParanoid" id="D8UAT5"/>
<dbReference type="Proteomes" id="UP000001058">
    <property type="component" value="Unassembled WGS sequence"/>
</dbReference>
<dbReference type="OrthoDB" id="542816at2759"/>
<gene>
    <name evidence="2" type="ORF">VOLCADRAFT_96693</name>
</gene>
<protein>
    <submittedName>
        <fullName evidence="2">Uncharacterized protein</fullName>
    </submittedName>
</protein>
<accession>D8UAT5</accession>
<dbReference type="EMBL" id="GL378375">
    <property type="protein sequence ID" value="EFJ43157.1"/>
    <property type="molecule type" value="Genomic_DNA"/>
</dbReference>
<dbReference type="KEGG" id="vcn:VOLCADRAFT_96693"/>
<evidence type="ECO:0000256" key="1">
    <source>
        <dbReference type="SAM" id="MobiDB-lite"/>
    </source>
</evidence>